<organism evidence="1">
    <name type="scientific">Hyperionvirus sp</name>
    <dbReference type="NCBI Taxonomy" id="2487770"/>
    <lineage>
        <taxon>Viruses</taxon>
        <taxon>Varidnaviria</taxon>
        <taxon>Bamfordvirae</taxon>
        <taxon>Nucleocytoviricota</taxon>
        <taxon>Megaviricetes</taxon>
        <taxon>Imitervirales</taxon>
        <taxon>Mimiviridae</taxon>
        <taxon>Klosneuvirinae</taxon>
    </lineage>
</organism>
<accession>A0A3G5AAB3</accession>
<dbReference type="EMBL" id="MK072401">
    <property type="protein sequence ID" value="AYV84188.1"/>
    <property type="molecule type" value="Genomic_DNA"/>
</dbReference>
<name>A0A3G5AAB3_9VIRU</name>
<sequence length="221" mass="25863">MQSTNYYDKYLKYKTKYNNLVQQLNGGDESNYYFIHGTKNIDTLKSILRDGIIYAGKYLSDEAKNLCGDLPCDYVYTNIYFDDLKNLSHMYDYSIILDPKIFLEYEVLFNKGWGVKPLVLDPSNPELNIKKIKKFIKKPDEIPQIVLDFPGMMHHEVLFRDKIDLTDNILGIECNSCSKNDITSIKKILSKKKYKNIKIYTKNAPLPTLEELRKKFELIKS</sequence>
<reference evidence="1" key="1">
    <citation type="submission" date="2018-10" db="EMBL/GenBank/DDBJ databases">
        <title>Hidden diversity of soil giant viruses.</title>
        <authorList>
            <person name="Schulz F."/>
            <person name="Alteio L."/>
            <person name="Goudeau D."/>
            <person name="Ryan E.M."/>
            <person name="Malmstrom R.R."/>
            <person name="Blanchard J."/>
            <person name="Woyke T."/>
        </authorList>
    </citation>
    <scope>NUCLEOTIDE SEQUENCE</scope>
    <source>
        <strain evidence="1">HYV1</strain>
    </source>
</reference>
<dbReference type="Pfam" id="PF19164">
    <property type="entry name" value="DUF5846"/>
    <property type="match status" value="1"/>
</dbReference>
<gene>
    <name evidence="1" type="ORF">Hyperionvirus19_12</name>
</gene>
<protein>
    <submittedName>
        <fullName evidence="1">Uncharacterized protein</fullName>
    </submittedName>
</protein>
<proteinExistence type="predicted"/>
<evidence type="ECO:0000313" key="1">
    <source>
        <dbReference type="EMBL" id="AYV84188.1"/>
    </source>
</evidence>
<dbReference type="InterPro" id="IPR043886">
    <property type="entry name" value="DUF5846"/>
</dbReference>